<comment type="caution">
    <text evidence="6">The sequence shown here is derived from an EMBL/GenBank/DDBJ whole genome shotgun (WGS) entry which is preliminary data.</text>
</comment>
<comment type="similarity">
    <text evidence="2">Belongs to the PBP/GOBP family.</text>
</comment>
<proteinExistence type="inferred from homology"/>
<dbReference type="Gene3D" id="1.10.238.20">
    <property type="entry name" value="Pheromone/general odorant binding protein domain"/>
    <property type="match status" value="1"/>
</dbReference>
<keyword evidence="3" id="KW-0964">Secreted</keyword>
<dbReference type="PANTHER" id="PTHR11857:SF43">
    <property type="entry name" value="GEO07291P1-RELATED"/>
    <property type="match status" value="1"/>
</dbReference>
<dbReference type="GO" id="GO:0005615">
    <property type="term" value="C:extracellular space"/>
    <property type="evidence" value="ECO:0007669"/>
    <property type="project" value="TreeGrafter"/>
</dbReference>
<name>A0A4S2KEV7_9HYME</name>
<accession>A0A4S2KEV7</accession>
<dbReference type="InterPro" id="IPR036728">
    <property type="entry name" value="PBP_GOBP_sf"/>
</dbReference>
<evidence type="ECO:0000256" key="3">
    <source>
        <dbReference type="ARBA" id="ARBA00022525"/>
    </source>
</evidence>
<gene>
    <name evidence="6" type="ORF">DBV15_07610</name>
</gene>
<dbReference type="GO" id="GO:0005549">
    <property type="term" value="F:odorant binding"/>
    <property type="evidence" value="ECO:0007669"/>
    <property type="project" value="InterPro"/>
</dbReference>
<evidence type="ECO:0000256" key="4">
    <source>
        <dbReference type="ARBA" id="ARBA00022729"/>
    </source>
</evidence>
<reference evidence="6 7" key="1">
    <citation type="journal article" date="2019" name="Philos. Trans. R. Soc. Lond., B, Biol. Sci.">
        <title>Ant behaviour and brain gene expression of defending hosts depend on the ecological success of the intruding social parasite.</title>
        <authorList>
            <person name="Kaur R."/>
            <person name="Stoldt M."/>
            <person name="Jongepier E."/>
            <person name="Feldmeyer B."/>
            <person name="Menzel F."/>
            <person name="Bornberg-Bauer E."/>
            <person name="Foitzik S."/>
        </authorList>
    </citation>
    <scope>NUCLEOTIDE SEQUENCE [LARGE SCALE GENOMIC DNA]</scope>
    <source>
        <tissue evidence="6">Whole body</tissue>
    </source>
</reference>
<dbReference type="InterPro" id="IPR006170">
    <property type="entry name" value="PBP/GOBP"/>
</dbReference>
<protein>
    <submittedName>
        <fullName evidence="6">Pheromone-binding protein-related protein 3</fullName>
    </submittedName>
</protein>
<feature type="region of interest" description="Disordered" evidence="5">
    <location>
        <begin position="223"/>
        <end position="250"/>
    </location>
</feature>
<dbReference type="EMBL" id="QBLH01002623">
    <property type="protein sequence ID" value="TGZ47911.1"/>
    <property type="molecule type" value="Genomic_DNA"/>
</dbReference>
<evidence type="ECO:0000256" key="5">
    <source>
        <dbReference type="SAM" id="MobiDB-lite"/>
    </source>
</evidence>
<comment type="subcellular location">
    <subcellularLocation>
        <location evidence="1">Secreted</location>
    </subcellularLocation>
</comment>
<dbReference type="GO" id="GO:0007608">
    <property type="term" value="P:sensory perception of smell"/>
    <property type="evidence" value="ECO:0007669"/>
    <property type="project" value="TreeGrafter"/>
</dbReference>
<organism evidence="6 7">
    <name type="scientific">Temnothorax longispinosus</name>
    <dbReference type="NCBI Taxonomy" id="300112"/>
    <lineage>
        <taxon>Eukaryota</taxon>
        <taxon>Metazoa</taxon>
        <taxon>Ecdysozoa</taxon>
        <taxon>Arthropoda</taxon>
        <taxon>Hexapoda</taxon>
        <taxon>Insecta</taxon>
        <taxon>Pterygota</taxon>
        <taxon>Neoptera</taxon>
        <taxon>Endopterygota</taxon>
        <taxon>Hymenoptera</taxon>
        <taxon>Apocrita</taxon>
        <taxon>Aculeata</taxon>
        <taxon>Formicoidea</taxon>
        <taxon>Formicidae</taxon>
        <taxon>Myrmicinae</taxon>
        <taxon>Temnothorax</taxon>
    </lineage>
</organism>
<dbReference type="FunFam" id="1.10.238.20:FF:000001">
    <property type="entry name" value="General odorant-binding protein lush"/>
    <property type="match status" value="1"/>
</dbReference>
<sequence length="250" mass="28090">MRVPADPACTQGTYVTWGTLAQADIKRDCRQQTNVSWVSLKQLKAGNIEQTDIKLKCYLRCFMIKIGILNENNNVDVEKALRHLPRNMQESSKRILNRCKSIQAENACDKAFQIAICYVKAQPEVLARKRTVWPVRKRTSLDVVAKKKKRYTEDVVVPNVARVRRKSMADVVAMPLQIKRAAAQQESNLPTQWSYLMTRAREAAGGCCMSGCCKQTKNEKNERDSAGADCATQAKDTVHPPGGCCAENRK</sequence>
<evidence type="ECO:0000256" key="1">
    <source>
        <dbReference type="ARBA" id="ARBA00004613"/>
    </source>
</evidence>
<dbReference type="SUPFAM" id="SSF47565">
    <property type="entry name" value="Insect pheromone/odorant-binding proteins"/>
    <property type="match status" value="1"/>
</dbReference>
<dbReference type="SMART" id="SM00708">
    <property type="entry name" value="PhBP"/>
    <property type="match status" value="1"/>
</dbReference>
<dbReference type="STRING" id="300112.A0A4S2KEV7"/>
<keyword evidence="4" id="KW-0732">Signal</keyword>
<evidence type="ECO:0000256" key="2">
    <source>
        <dbReference type="ARBA" id="ARBA00008098"/>
    </source>
</evidence>
<dbReference type="AlphaFoldDB" id="A0A4S2KEV7"/>
<dbReference type="CDD" id="cd23992">
    <property type="entry name" value="PBP_GOBP"/>
    <property type="match status" value="1"/>
</dbReference>
<dbReference type="Pfam" id="PF01395">
    <property type="entry name" value="PBP_GOBP"/>
    <property type="match status" value="1"/>
</dbReference>
<keyword evidence="7" id="KW-1185">Reference proteome</keyword>
<dbReference type="Proteomes" id="UP000310200">
    <property type="component" value="Unassembled WGS sequence"/>
</dbReference>
<evidence type="ECO:0000313" key="6">
    <source>
        <dbReference type="EMBL" id="TGZ47911.1"/>
    </source>
</evidence>
<dbReference type="PANTHER" id="PTHR11857">
    <property type="entry name" value="ODORANT BINDING PROTEIN-RELATED"/>
    <property type="match status" value="1"/>
</dbReference>
<evidence type="ECO:0000313" key="7">
    <source>
        <dbReference type="Proteomes" id="UP000310200"/>
    </source>
</evidence>